<name>A0AAD7ZYM9_DIPPU</name>
<evidence type="ECO:0000259" key="10">
    <source>
        <dbReference type="PROSITE" id="PS51675"/>
    </source>
</evidence>
<dbReference type="GO" id="GO:0032259">
    <property type="term" value="P:methylation"/>
    <property type="evidence" value="ECO:0007669"/>
    <property type="project" value="UniProtKB-KW"/>
</dbReference>
<dbReference type="EMBL" id="JASPKZ010004950">
    <property type="protein sequence ID" value="KAJ9589340.1"/>
    <property type="molecule type" value="Genomic_DNA"/>
</dbReference>
<dbReference type="GO" id="GO:0008168">
    <property type="term" value="F:methyltransferase activity"/>
    <property type="evidence" value="ECO:0007669"/>
    <property type="project" value="UniProtKB-KW"/>
</dbReference>
<reference evidence="11" key="1">
    <citation type="journal article" date="2023" name="IScience">
        <title>Live-bearing cockroach genome reveals convergent evolutionary mechanisms linked to viviparity in insects and beyond.</title>
        <authorList>
            <person name="Fouks B."/>
            <person name="Harrison M.C."/>
            <person name="Mikhailova A.A."/>
            <person name="Marchal E."/>
            <person name="English S."/>
            <person name="Carruthers M."/>
            <person name="Jennings E.C."/>
            <person name="Chiamaka E.L."/>
            <person name="Frigard R.A."/>
            <person name="Pippel M."/>
            <person name="Attardo G.M."/>
            <person name="Benoit J.B."/>
            <person name="Bornberg-Bauer E."/>
            <person name="Tobe S.S."/>
        </authorList>
    </citation>
    <scope>NUCLEOTIDE SEQUENCE</scope>
    <source>
        <strain evidence="11">Stay&amp;Tobe</strain>
    </source>
</reference>
<evidence type="ECO:0000256" key="8">
    <source>
        <dbReference type="ARBA" id="ARBA00023128"/>
    </source>
</evidence>
<keyword evidence="2" id="KW-0489">Methyltransferase</keyword>
<evidence type="ECO:0000313" key="12">
    <source>
        <dbReference type="Proteomes" id="UP001233999"/>
    </source>
</evidence>
<keyword evidence="12" id="KW-1185">Reference proteome</keyword>
<evidence type="ECO:0000256" key="4">
    <source>
        <dbReference type="ARBA" id="ARBA00022691"/>
    </source>
</evidence>
<dbReference type="CDD" id="cd18102">
    <property type="entry name" value="Trm10_MRRP1"/>
    <property type="match status" value="1"/>
</dbReference>
<evidence type="ECO:0000313" key="11">
    <source>
        <dbReference type="EMBL" id="KAJ9589340.1"/>
    </source>
</evidence>
<protein>
    <recommendedName>
        <fullName evidence="9">RNA (guanine-9-)-methyltransferase domain-containing protein 1</fullName>
    </recommendedName>
</protein>
<evidence type="ECO:0000256" key="2">
    <source>
        <dbReference type="ARBA" id="ARBA00022603"/>
    </source>
</evidence>
<dbReference type="Gene3D" id="3.40.1280.30">
    <property type="match status" value="1"/>
</dbReference>
<gene>
    <name evidence="11" type="ORF">L9F63_017469</name>
</gene>
<accession>A0AAD7ZYM9</accession>
<dbReference type="InterPro" id="IPR025812">
    <property type="entry name" value="Trm10_C_MTase_dom"/>
</dbReference>
<comment type="subcellular location">
    <subcellularLocation>
        <location evidence="1">Mitochondrion</location>
    </subcellularLocation>
</comment>
<evidence type="ECO:0000256" key="9">
    <source>
        <dbReference type="ARBA" id="ARBA00029803"/>
    </source>
</evidence>
<evidence type="ECO:0000256" key="5">
    <source>
        <dbReference type="ARBA" id="ARBA00022694"/>
    </source>
</evidence>
<keyword evidence="3" id="KW-0808">Transferase</keyword>
<evidence type="ECO:0000256" key="1">
    <source>
        <dbReference type="ARBA" id="ARBA00004173"/>
    </source>
</evidence>
<sequence length="411" mass="47892">MMRHLFSPIKVHFSNVRAYKVFSLRSSGLICNRANNQIELCYSGTINSTTSSLNVNRYNHVVNVREELQTTSKSTADSEFLAITNGDPIIENKLKILILEAEIFRQSGVRVPDHIRLEQWKELLELPTRSKRKKYLAYIFGVEKRKESKKLKKEESKKQKEESYICPKKEEDGHIQYGLGNNSMFLRVYDATITKFHNSRLFQAMLFGQKLVLDCAYDTYMNKHEAQNCSKQLMLLFSDNRLHDNPFDLHFCNVNKESIAMKTLAKYIPTLYDPDFPLNLTEKSYLDIFPKENLIYLTPHCREVIKEFDHDAVYIIGAMVDKVNNESLSLAKAKREGLRMAKLPLDEYLLWGSGGSKCLTLNQMIRILLDIRQSNDWNKALLHVPQRKLTQPSNKQINRKHTKSRIYNFKI</sequence>
<dbReference type="GO" id="GO:0005739">
    <property type="term" value="C:mitochondrion"/>
    <property type="evidence" value="ECO:0007669"/>
    <property type="project" value="UniProtKB-SubCell"/>
</dbReference>
<keyword evidence="6" id="KW-0809">Transit peptide</keyword>
<comment type="caution">
    <text evidence="11">The sequence shown here is derived from an EMBL/GenBank/DDBJ whole genome shotgun (WGS) entry which is preliminary data.</text>
</comment>
<keyword evidence="4" id="KW-0949">S-adenosyl-L-methionine</keyword>
<dbReference type="GO" id="GO:0070131">
    <property type="term" value="P:positive regulation of mitochondrial translation"/>
    <property type="evidence" value="ECO:0007669"/>
    <property type="project" value="TreeGrafter"/>
</dbReference>
<evidence type="ECO:0000256" key="3">
    <source>
        <dbReference type="ARBA" id="ARBA00022679"/>
    </source>
</evidence>
<dbReference type="PANTHER" id="PTHR13563">
    <property type="entry name" value="TRNA (GUANINE-9-) METHYLTRANSFERASE"/>
    <property type="match status" value="1"/>
</dbReference>
<dbReference type="InterPro" id="IPR028564">
    <property type="entry name" value="MT_TRM10-typ"/>
</dbReference>
<keyword evidence="5" id="KW-0819">tRNA processing</keyword>
<keyword evidence="8" id="KW-0496">Mitochondrion</keyword>
<dbReference type="GO" id="GO:0000049">
    <property type="term" value="F:tRNA binding"/>
    <property type="evidence" value="ECO:0007669"/>
    <property type="project" value="TreeGrafter"/>
</dbReference>
<dbReference type="Proteomes" id="UP001233999">
    <property type="component" value="Unassembled WGS sequence"/>
</dbReference>
<dbReference type="InterPro" id="IPR038459">
    <property type="entry name" value="MT_TRM10-typ_sf"/>
</dbReference>
<organism evidence="11 12">
    <name type="scientific">Diploptera punctata</name>
    <name type="common">Pacific beetle cockroach</name>
    <dbReference type="NCBI Taxonomy" id="6984"/>
    <lineage>
        <taxon>Eukaryota</taxon>
        <taxon>Metazoa</taxon>
        <taxon>Ecdysozoa</taxon>
        <taxon>Arthropoda</taxon>
        <taxon>Hexapoda</taxon>
        <taxon>Insecta</taxon>
        <taxon>Pterygota</taxon>
        <taxon>Neoptera</taxon>
        <taxon>Polyneoptera</taxon>
        <taxon>Dictyoptera</taxon>
        <taxon>Blattodea</taxon>
        <taxon>Blaberoidea</taxon>
        <taxon>Blaberidae</taxon>
        <taxon>Diplopterinae</taxon>
        <taxon>Diploptera</taxon>
    </lineage>
</organism>
<dbReference type="GO" id="GO:0005654">
    <property type="term" value="C:nucleoplasm"/>
    <property type="evidence" value="ECO:0007669"/>
    <property type="project" value="TreeGrafter"/>
</dbReference>
<evidence type="ECO:0000256" key="7">
    <source>
        <dbReference type="ARBA" id="ARBA00023054"/>
    </source>
</evidence>
<dbReference type="AlphaFoldDB" id="A0AAD7ZYM9"/>
<reference evidence="11" key="2">
    <citation type="submission" date="2023-05" db="EMBL/GenBank/DDBJ databases">
        <authorList>
            <person name="Fouks B."/>
        </authorList>
    </citation>
    <scope>NUCLEOTIDE SEQUENCE</scope>
    <source>
        <strain evidence="11">Stay&amp;Tobe</strain>
        <tissue evidence="11">Testes</tissue>
    </source>
</reference>
<dbReference type="GO" id="GO:0097745">
    <property type="term" value="P:mitochondrial tRNA 5'-end processing"/>
    <property type="evidence" value="ECO:0007669"/>
    <property type="project" value="TreeGrafter"/>
</dbReference>
<feature type="domain" description="SAM-dependent MTase TRM10-type" evidence="10">
    <location>
        <begin position="197"/>
        <end position="391"/>
    </location>
</feature>
<evidence type="ECO:0000256" key="6">
    <source>
        <dbReference type="ARBA" id="ARBA00022946"/>
    </source>
</evidence>
<proteinExistence type="predicted"/>
<dbReference type="FunFam" id="3.40.1280.30:FF:000003">
    <property type="entry name" value="tRNA methyltransferase 10C, mitochondrial RNase P subunit"/>
    <property type="match status" value="1"/>
</dbReference>
<dbReference type="InterPro" id="IPR007356">
    <property type="entry name" value="tRNA_m1G_MeTrfase_euk"/>
</dbReference>
<keyword evidence="7" id="KW-0175">Coiled coil</keyword>
<dbReference type="PROSITE" id="PS51675">
    <property type="entry name" value="SAM_MT_TRM10"/>
    <property type="match status" value="1"/>
</dbReference>
<dbReference type="PANTHER" id="PTHR13563:SF5">
    <property type="entry name" value="TRNA METHYLTRANSFERASE 10 HOMOLOG C"/>
    <property type="match status" value="1"/>
</dbReference>